<feature type="compositionally biased region" description="Low complexity" evidence="1">
    <location>
        <begin position="59"/>
        <end position="71"/>
    </location>
</feature>
<dbReference type="AlphaFoldDB" id="A0A166E1M1"/>
<proteinExistence type="predicted"/>
<feature type="compositionally biased region" description="Basic residues" evidence="1">
    <location>
        <begin position="126"/>
        <end position="135"/>
    </location>
</feature>
<evidence type="ECO:0000313" key="3">
    <source>
        <dbReference type="Proteomes" id="UP000076532"/>
    </source>
</evidence>
<evidence type="ECO:0000256" key="1">
    <source>
        <dbReference type="SAM" id="MobiDB-lite"/>
    </source>
</evidence>
<sequence>MPLETTPSQLVDPVRQILSETAVGAQTPENLEAENTESDPPQAPDAYTVTQASDKDAADSATSEPAAPAATTKLFKAMFRRKGGNNILSSGSPTPDPARIKVAAEKKKAKDDEDKKKKKKEEEDKKKKKPVNRLA</sequence>
<name>A0A166E1M1_9AGAM</name>
<feature type="region of interest" description="Disordered" evidence="1">
    <location>
        <begin position="1"/>
        <end position="135"/>
    </location>
</feature>
<protein>
    <submittedName>
        <fullName evidence="2">Uncharacterized protein</fullName>
    </submittedName>
</protein>
<keyword evidence="3" id="KW-1185">Reference proteome</keyword>
<gene>
    <name evidence="2" type="ORF">FIBSPDRAFT_958954</name>
</gene>
<dbReference type="Proteomes" id="UP000076532">
    <property type="component" value="Unassembled WGS sequence"/>
</dbReference>
<feature type="compositionally biased region" description="Basic and acidic residues" evidence="1">
    <location>
        <begin position="98"/>
        <end position="125"/>
    </location>
</feature>
<accession>A0A166E1M1</accession>
<organism evidence="2 3">
    <name type="scientific">Athelia psychrophila</name>
    <dbReference type="NCBI Taxonomy" id="1759441"/>
    <lineage>
        <taxon>Eukaryota</taxon>
        <taxon>Fungi</taxon>
        <taxon>Dikarya</taxon>
        <taxon>Basidiomycota</taxon>
        <taxon>Agaricomycotina</taxon>
        <taxon>Agaricomycetes</taxon>
        <taxon>Agaricomycetidae</taxon>
        <taxon>Atheliales</taxon>
        <taxon>Atheliaceae</taxon>
        <taxon>Athelia</taxon>
    </lineage>
</organism>
<reference evidence="2 3" key="1">
    <citation type="journal article" date="2016" name="Mol. Biol. Evol.">
        <title>Comparative Genomics of Early-Diverging Mushroom-Forming Fungi Provides Insights into the Origins of Lignocellulose Decay Capabilities.</title>
        <authorList>
            <person name="Nagy L.G."/>
            <person name="Riley R."/>
            <person name="Tritt A."/>
            <person name="Adam C."/>
            <person name="Daum C."/>
            <person name="Floudas D."/>
            <person name="Sun H."/>
            <person name="Yadav J.S."/>
            <person name="Pangilinan J."/>
            <person name="Larsson K.H."/>
            <person name="Matsuura K."/>
            <person name="Barry K."/>
            <person name="Labutti K."/>
            <person name="Kuo R."/>
            <person name="Ohm R.A."/>
            <person name="Bhattacharya S.S."/>
            <person name="Shirouzu T."/>
            <person name="Yoshinaga Y."/>
            <person name="Martin F.M."/>
            <person name="Grigoriev I.V."/>
            <person name="Hibbett D.S."/>
        </authorList>
    </citation>
    <scope>NUCLEOTIDE SEQUENCE [LARGE SCALE GENOMIC DNA]</scope>
    <source>
        <strain evidence="2 3">CBS 109695</strain>
    </source>
</reference>
<dbReference type="EMBL" id="KV417606">
    <property type="protein sequence ID" value="KZP15298.1"/>
    <property type="molecule type" value="Genomic_DNA"/>
</dbReference>
<evidence type="ECO:0000313" key="2">
    <source>
        <dbReference type="EMBL" id="KZP15298.1"/>
    </source>
</evidence>